<proteinExistence type="predicted"/>
<reference evidence="1 2" key="1">
    <citation type="submission" date="2024-05" db="EMBL/GenBank/DDBJ databases">
        <title>The nuclear and mitochondrial genome assemblies of Tetragonisca angustula (Apidae: Meliponini), a tiny yet remarkable pollinator in the Neotropics.</title>
        <authorList>
            <person name="Ferrari R."/>
            <person name="Ricardo P.C."/>
            <person name="Dias F.C."/>
            <person name="Araujo N.S."/>
            <person name="Soares D.O."/>
            <person name="Zhou Q.-S."/>
            <person name="Zhu C.-D."/>
            <person name="Coutinho L."/>
            <person name="Airas M.C."/>
            <person name="Batista T.M."/>
        </authorList>
    </citation>
    <scope>NUCLEOTIDE SEQUENCE [LARGE SCALE GENOMIC DNA]</scope>
    <source>
        <strain evidence="1">ASF017062</strain>
        <tissue evidence="1">Abdomen</tissue>
    </source>
</reference>
<dbReference type="AlphaFoldDB" id="A0AAW0ZMX2"/>
<gene>
    <name evidence="1" type="ORF">QLX08_007754</name>
</gene>
<comment type="caution">
    <text evidence="1">The sequence shown here is derived from an EMBL/GenBank/DDBJ whole genome shotgun (WGS) entry which is preliminary data.</text>
</comment>
<protein>
    <submittedName>
        <fullName evidence="1">Uncharacterized protein</fullName>
    </submittedName>
</protein>
<evidence type="ECO:0000313" key="1">
    <source>
        <dbReference type="EMBL" id="KAK9299137.1"/>
    </source>
</evidence>
<dbReference type="Proteomes" id="UP001432146">
    <property type="component" value="Unassembled WGS sequence"/>
</dbReference>
<evidence type="ECO:0000313" key="2">
    <source>
        <dbReference type="Proteomes" id="UP001432146"/>
    </source>
</evidence>
<sequence>MVVWVNEFVNQHLRSENKNASVNKIGAIVEHHLRVLSFIAHVERIMSPICFMEMFKCMLGMV</sequence>
<accession>A0AAW0ZMX2</accession>
<dbReference type="EMBL" id="JAWNGG020000155">
    <property type="protein sequence ID" value="KAK9299137.1"/>
    <property type="molecule type" value="Genomic_DNA"/>
</dbReference>
<name>A0AAW0ZMX2_9HYME</name>
<organism evidence="1 2">
    <name type="scientific">Tetragonisca angustula</name>
    <dbReference type="NCBI Taxonomy" id="166442"/>
    <lineage>
        <taxon>Eukaryota</taxon>
        <taxon>Metazoa</taxon>
        <taxon>Ecdysozoa</taxon>
        <taxon>Arthropoda</taxon>
        <taxon>Hexapoda</taxon>
        <taxon>Insecta</taxon>
        <taxon>Pterygota</taxon>
        <taxon>Neoptera</taxon>
        <taxon>Endopterygota</taxon>
        <taxon>Hymenoptera</taxon>
        <taxon>Apocrita</taxon>
        <taxon>Aculeata</taxon>
        <taxon>Apoidea</taxon>
        <taxon>Anthophila</taxon>
        <taxon>Apidae</taxon>
        <taxon>Tetragonisca</taxon>
    </lineage>
</organism>
<keyword evidence="2" id="KW-1185">Reference proteome</keyword>